<dbReference type="KEGG" id="cja:CJA_3764"/>
<accession>B3PIN3</accession>
<proteinExistence type="predicted"/>
<reference evidence="1 2" key="1">
    <citation type="journal article" date="2008" name="J. Bacteriol.">
        <title>Insights into plant cell wall degradation from the genome sequence of the soil bacterium Cellvibrio japonicus.</title>
        <authorList>
            <person name="Deboy R.T."/>
            <person name="Mongodin E.F."/>
            <person name="Fouts D.E."/>
            <person name="Tailford L.E."/>
            <person name="Khouri H."/>
            <person name="Emerson J.B."/>
            <person name="Mohamoud Y."/>
            <person name="Watkins K."/>
            <person name="Henrissat B."/>
            <person name="Gilbert H.J."/>
            <person name="Nelson K.E."/>
        </authorList>
    </citation>
    <scope>NUCLEOTIDE SEQUENCE [LARGE SCALE GENOMIC DNA]</scope>
    <source>
        <strain evidence="1 2">Ueda107</strain>
    </source>
</reference>
<gene>
    <name evidence="1" type="ordered locus">CJA_3764</name>
</gene>
<organism evidence="1 2">
    <name type="scientific">Cellvibrio japonicus (strain Ueda107)</name>
    <name type="common">Pseudomonas fluorescens subsp. cellulosa</name>
    <dbReference type="NCBI Taxonomy" id="498211"/>
    <lineage>
        <taxon>Bacteria</taxon>
        <taxon>Pseudomonadati</taxon>
        <taxon>Pseudomonadota</taxon>
        <taxon>Gammaproteobacteria</taxon>
        <taxon>Cellvibrionales</taxon>
        <taxon>Cellvibrionaceae</taxon>
        <taxon>Cellvibrio</taxon>
    </lineage>
</organism>
<sequence>MDFYFSNVALNFFFPYLKTHNIFTNKNILAGDFLALI</sequence>
<dbReference type="AlphaFoldDB" id="B3PIN3"/>
<protein>
    <submittedName>
        <fullName evidence="1">Uncharacterized protein</fullName>
    </submittedName>
</protein>
<keyword evidence="2" id="KW-1185">Reference proteome</keyword>
<dbReference type="EMBL" id="CP000934">
    <property type="protein sequence ID" value="ACE84756.1"/>
    <property type="molecule type" value="Genomic_DNA"/>
</dbReference>
<evidence type="ECO:0000313" key="1">
    <source>
        <dbReference type="EMBL" id="ACE84756.1"/>
    </source>
</evidence>
<dbReference type="STRING" id="498211.CJA_3764"/>
<dbReference type="Proteomes" id="UP000001036">
    <property type="component" value="Chromosome"/>
</dbReference>
<name>B3PIN3_CELJU</name>
<dbReference type="HOGENOM" id="CLU_3341875_0_0_6"/>
<evidence type="ECO:0000313" key="2">
    <source>
        <dbReference type="Proteomes" id="UP000001036"/>
    </source>
</evidence>